<dbReference type="Proteomes" id="UP000604825">
    <property type="component" value="Unassembled WGS sequence"/>
</dbReference>
<proteinExistence type="predicted"/>
<accession>A0A811PC42</accession>
<evidence type="ECO:0000313" key="1">
    <source>
        <dbReference type="EMBL" id="CAD6238055.1"/>
    </source>
</evidence>
<dbReference type="PANTHER" id="PTHR33401">
    <property type="entry name" value="LIGHT-HARVESTING COMPLEX-LIKE PROTEIN OHP2, CHLOROPLASTIC"/>
    <property type="match status" value="1"/>
</dbReference>
<gene>
    <name evidence="1" type="ORF">NCGR_LOCUS25406</name>
</gene>
<name>A0A811PC42_9POAL</name>
<sequence length="220" mass="23763">MLLAVEGGGFFSSSASGYSHGLALLLLGRKAEEKPVKVSPWNQYRLVDRETEQVYHLPSAAKDQAPHLPSAAKDQAPGKCAPFVCFGCTANGLEVASPPKASSSSALGVGTSQEEASCSANKTLTTSGSIGGSERRGCLKSNSKRDSLEHRIVVSEGEEPRESMEEVQTLRSSVERRKVQWTDTCGKELFEIREFETSDEGLSDDDAENEGFRKCECVIQ</sequence>
<comment type="caution">
    <text evidence="1">The sequence shown here is derived from an EMBL/GenBank/DDBJ whole genome shotgun (WGS) entry which is preliminary data.</text>
</comment>
<organism evidence="1 2">
    <name type="scientific">Miscanthus lutarioriparius</name>
    <dbReference type="NCBI Taxonomy" id="422564"/>
    <lineage>
        <taxon>Eukaryota</taxon>
        <taxon>Viridiplantae</taxon>
        <taxon>Streptophyta</taxon>
        <taxon>Embryophyta</taxon>
        <taxon>Tracheophyta</taxon>
        <taxon>Spermatophyta</taxon>
        <taxon>Magnoliopsida</taxon>
        <taxon>Liliopsida</taxon>
        <taxon>Poales</taxon>
        <taxon>Poaceae</taxon>
        <taxon>PACMAD clade</taxon>
        <taxon>Panicoideae</taxon>
        <taxon>Andropogonodae</taxon>
        <taxon>Andropogoneae</taxon>
        <taxon>Saccharinae</taxon>
        <taxon>Miscanthus</taxon>
    </lineage>
</organism>
<reference evidence="1" key="1">
    <citation type="submission" date="2020-10" db="EMBL/GenBank/DDBJ databases">
        <authorList>
            <person name="Han B."/>
            <person name="Lu T."/>
            <person name="Zhao Q."/>
            <person name="Huang X."/>
            <person name="Zhao Y."/>
        </authorList>
    </citation>
    <scope>NUCLEOTIDE SEQUENCE</scope>
</reference>
<dbReference type="EMBL" id="CAJGYO010000006">
    <property type="protein sequence ID" value="CAD6238055.1"/>
    <property type="molecule type" value="Genomic_DNA"/>
</dbReference>
<protein>
    <submittedName>
        <fullName evidence="1">Uncharacterized protein</fullName>
    </submittedName>
</protein>
<evidence type="ECO:0000313" key="2">
    <source>
        <dbReference type="Proteomes" id="UP000604825"/>
    </source>
</evidence>
<dbReference type="OrthoDB" id="1875894at2759"/>
<dbReference type="PANTHER" id="PTHR33401:SF3">
    <property type="entry name" value="LOW AFFINITY POTASSIUM TRANSPORT SYSTEM PROTEIN"/>
    <property type="match status" value="1"/>
</dbReference>
<dbReference type="AlphaFoldDB" id="A0A811PC42"/>
<keyword evidence="2" id="KW-1185">Reference proteome</keyword>